<dbReference type="RefSeq" id="WP_208235202.1">
    <property type="nucleotide sequence ID" value="NZ_JAGEVG010000028.1"/>
</dbReference>
<protein>
    <recommendedName>
        <fullName evidence="4">PH (Pleckstrin Homology) domain-containing protein</fullName>
    </recommendedName>
</protein>
<keyword evidence="1" id="KW-0812">Transmembrane</keyword>
<keyword evidence="3" id="KW-1185">Reference proteome</keyword>
<keyword evidence="1" id="KW-0472">Membrane</keyword>
<comment type="caution">
    <text evidence="2">The sequence shown here is derived from an EMBL/GenBank/DDBJ whole genome shotgun (WGS) entry which is preliminary data.</text>
</comment>
<accession>A0ABS3SXB7</accession>
<sequence>MTTINYSKERIKGNLTMGIGFIFIGVLLILLSEGMDEWKIMSLDAIGIGHIFVGIFMFAVYLFENKKQYLTVKNGEIIKNTMFPQKTKLTNIKSVRHFAGDIKLMTENGELIIDAQIVNPTSLVAFQNELKIYNLPSN</sequence>
<name>A0ABS3SXB7_9FLAO</name>
<organism evidence="2 3">
    <name type="scientific">Gelidibacter pelagius</name>
    <dbReference type="NCBI Taxonomy" id="2819985"/>
    <lineage>
        <taxon>Bacteria</taxon>
        <taxon>Pseudomonadati</taxon>
        <taxon>Bacteroidota</taxon>
        <taxon>Flavobacteriia</taxon>
        <taxon>Flavobacteriales</taxon>
        <taxon>Flavobacteriaceae</taxon>
        <taxon>Gelidibacter</taxon>
    </lineage>
</organism>
<reference evidence="2 3" key="1">
    <citation type="submission" date="2021-03" db="EMBL/GenBank/DDBJ databases">
        <title>Gelidibacter sp. nov., isolated from costal sediment.</title>
        <authorList>
            <person name="Lun K.-Y."/>
        </authorList>
    </citation>
    <scope>NUCLEOTIDE SEQUENCE [LARGE SCALE GENOMIC DNA]</scope>
    <source>
        <strain evidence="2 3">DF109</strain>
    </source>
</reference>
<evidence type="ECO:0000313" key="3">
    <source>
        <dbReference type="Proteomes" id="UP000681315"/>
    </source>
</evidence>
<evidence type="ECO:0008006" key="4">
    <source>
        <dbReference type="Google" id="ProtNLM"/>
    </source>
</evidence>
<evidence type="ECO:0000256" key="1">
    <source>
        <dbReference type="SAM" id="Phobius"/>
    </source>
</evidence>
<feature type="transmembrane region" description="Helical" evidence="1">
    <location>
        <begin position="43"/>
        <end position="63"/>
    </location>
</feature>
<dbReference type="EMBL" id="JAGEVG010000028">
    <property type="protein sequence ID" value="MBO3100096.1"/>
    <property type="molecule type" value="Genomic_DNA"/>
</dbReference>
<keyword evidence="1" id="KW-1133">Transmembrane helix</keyword>
<gene>
    <name evidence="2" type="ORF">J4051_17620</name>
</gene>
<feature type="transmembrane region" description="Helical" evidence="1">
    <location>
        <begin position="12"/>
        <end position="31"/>
    </location>
</feature>
<evidence type="ECO:0000313" key="2">
    <source>
        <dbReference type="EMBL" id="MBO3100096.1"/>
    </source>
</evidence>
<proteinExistence type="predicted"/>
<dbReference type="Proteomes" id="UP000681315">
    <property type="component" value="Unassembled WGS sequence"/>
</dbReference>